<dbReference type="GO" id="GO:0047372">
    <property type="term" value="F:monoacylglycerol lipase activity"/>
    <property type="evidence" value="ECO:0007669"/>
    <property type="project" value="TreeGrafter"/>
</dbReference>
<dbReference type="OMA" id="IRCISMD"/>
<dbReference type="SUPFAM" id="SSF53474">
    <property type="entry name" value="alpha/beta-Hydrolases"/>
    <property type="match status" value="1"/>
</dbReference>
<dbReference type="InterPro" id="IPR029058">
    <property type="entry name" value="AB_hydrolase_fold"/>
</dbReference>
<dbReference type="PRINTS" id="PR00412">
    <property type="entry name" value="EPOXHYDRLASE"/>
</dbReference>
<evidence type="ECO:0000259" key="1">
    <source>
        <dbReference type="Pfam" id="PF00561"/>
    </source>
</evidence>
<dbReference type="InterPro" id="IPR000073">
    <property type="entry name" value="AB_hydrolase_1"/>
</dbReference>
<dbReference type="Gene3D" id="3.40.50.1820">
    <property type="entry name" value="alpha/beta hydrolase"/>
    <property type="match status" value="1"/>
</dbReference>
<keyword evidence="3" id="KW-1185">Reference proteome</keyword>
<dbReference type="FunCoup" id="A0A0V0QN57">
    <property type="interactions" value="7"/>
</dbReference>
<dbReference type="PANTHER" id="PTHR43798">
    <property type="entry name" value="MONOACYLGLYCEROL LIPASE"/>
    <property type="match status" value="1"/>
</dbReference>
<dbReference type="GO" id="GO:0016020">
    <property type="term" value="C:membrane"/>
    <property type="evidence" value="ECO:0007669"/>
    <property type="project" value="TreeGrafter"/>
</dbReference>
<reference evidence="2 3" key="1">
    <citation type="journal article" date="2015" name="Sci. Rep.">
        <title>Genome of the facultative scuticociliatosis pathogen Pseudocohnilembus persalinus provides insight into its virulence through horizontal gene transfer.</title>
        <authorList>
            <person name="Xiong J."/>
            <person name="Wang G."/>
            <person name="Cheng J."/>
            <person name="Tian M."/>
            <person name="Pan X."/>
            <person name="Warren A."/>
            <person name="Jiang C."/>
            <person name="Yuan D."/>
            <person name="Miao W."/>
        </authorList>
    </citation>
    <scope>NUCLEOTIDE SEQUENCE [LARGE SCALE GENOMIC DNA]</scope>
    <source>
        <strain evidence="2">36N120E</strain>
    </source>
</reference>
<proteinExistence type="predicted"/>
<dbReference type="PANTHER" id="PTHR43798:SF5">
    <property type="entry name" value="MONOACYLGLYCEROL LIPASE ABHD6"/>
    <property type="match status" value="1"/>
</dbReference>
<name>A0A0V0QN57_PSEPJ</name>
<protein>
    <recommendedName>
        <fullName evidence="1">AB hydrolase-1 domain-containing protein</fullName>
    </recommendedName>
</protein>
<dbReference type="InterPro" id="IPR050266">
    <property type="entry name" value="AB_hydrolase_sf"/>
</dbReference>
<dbReference type="GO" id="GO:0046464">
    <property type="term" value="P:acylglycerol catabolic process"/>
    <property type="evidence" value="ECO:0007669"/>
    <property type="project" value="TreeGrafter"/>
</dbReference>
<dbReference type="InterPro" id="IPR000639">
    <property type="entry name" value="Epox_hydrolase-like"/>
</dbReference>
<dbReference type="AlphaFoldDB" id="A0A0V0QN57"/>
<dbReference type="EMBL" id="LDAU01000126">
    <property type="protein sequence ID" value="KRX03785.1"/>
    <property type="molecule type" value="Genomic_DNA"/>
</dbReference>
<feature type="domain" description="AB hydrolase-1" evidence="1">
    <location>
        <begin position="37"/>
        <end position="284"/>
    </location>
</feature>
<dbReference type="OrthoDB" id="408373at2759"/>
<dbReference type="InParanoid" id="A0A0V0QN57"/>
<comment type="caution">
    <text evidence="2">The sequence shown here is derived from an EMBL/GenBank/DDBJ whole genome shotgun (WGS) entry which is preliminary data.</text>
</comment>
<accession>A0A0V0QN57</accession>
<dbReference type="PRINTS" id="PR00111">
    <property type="entry name" value="ABHYDROLASE"/>
</dbReference>
<sequence>MSKKFDVSQFDSYIKTLKLQNGETLAYEDFNNEKSKVMILIHTNASSSYIWFPLIQQLIESDFRIIALDLRGFGRSSYNKRCEKIKDWADDVVDFIHQLKFPQSIFIGLSFGGAVVQQILVHYPNIVKKAILISSLSLSGYPIMSNGKRSQTMEQVKQNQFVQEIESYILKQDFKGMSNILNKYILNGSYEVDISKQLDKRLVDEMLLQKCYMDCNYSMTTYDISDKGNNEYKKIQTNILFIHGENDKMISHENAKYNYELLGKERAQLITFKGASHIPFFDQPEKISKSIIDFINQI</sequence>
<gene>
    <name evidence="2" type="ORF">PPERSA_04293</name>
</gene>
<evidence type="ECO:0000313" key="2">
    <source>
        <dbReference type="EMBL" id="KRX03785.1"/>
    </source>
</evidence>
<dbReference type="Pfam" id="PF00561">
    <property type="entry name" value="Abhydrolase_1"/>
    <property type="match status" value="1"/>
</dbReference>
<dbReference type="Proteomes" id="UP000054937">
    <property type="component" value="Unassembled WGS sequence"/>
</dbReference>
<evidence type="ECO:0000313" key="3">
    <source>
        <dbReference type="Proteomes" id="UP000054937"/>
    </source>
</evidence>
<organism evidence="2 3">
    <name type="scientific">Pseudocohnilembus persalinus</name>
    <name type="common">Ciliate</name>
    <dbReference type="NCBI Taxonomy" id="266149"/>
    <lineage>
        <taxon>Eukaryota</taxon>
        <taxon>Sar</taxon>
        <taxon>Alveolata</taxon>
        <taxon>Ciliophora</taxon>
        <taxon>Intramacronucleata</taxon>
        <taxon>Oligohymenophorea</taxon>
        <taxon>Scuticociliatia</taxon>
        <taxon>Philasterida</taxon>
        <taxon>Pseudocohnilembidae</taxon>
        <taxon>Pseudocohnilembus</taxon>
    </lineage>
</organism>